<accession>A0A0B4MYV9</accession>
<evidence type="ECO:0000313" key="2">
    <source>
        <dbReference type="Proteomes" id="UP000031733"/>
    </source>
</evidence>
<proteinExistence type="predicted"/>
<dbReference type="EMBL" id="KJ617393">
    <property type="protein sequence ID" value="AID18045.1"/>
    <property type="molecule type" value="Genomic_DNA"/>
</dbReference>
<name>A0A0B4MYV9_BPCP1</name>
<protein>
    <submittedName>
        <fullName evidence="1">Uncharacterized protein</fullName>
    </submittedName>
</protein>
<dbReference type="Proteomes" id="UP000031733">
    <property type="component" value="Segment"/>
</dbReference>
<organism evidence="1 2">
    <name type="scientific">Streptococcus phage SOCP</name>
    <dbReference type="NCBI Taxonomy" id="1498213"/>
    <lineage>
        <taxon>Viruses</taxon>
        <taxon>Duplodnaviria</taxon>
        <taxon>Heunggongvirae</taxon>
        <taxon>Uroviricota</taxon>
        <taxon>Caudoviricetes</taxon>
        <taxon>Madridviridae</taxon>
        <taxon>Cepunavirus</taxon>
        <taxon>Cepunavirus Cp1</taxon>
    </lineage>
</organism>
<evidence type="ECO:0000313" key="1">
    <source>
        <dbReference type="EMBL" id="AID18045.1"/>
    </source>
</evidence>
<sequence>MELRQLSVNNIENLTKKIIDLKTLTFKPDEFIESSMVCSEELITSTLKVMYEFSVKWDLKDKFYIDFFYKILNNRNDELHIKRLKFICYCWLNTEK</sequence>
<reference evidence="1 2" key="1">
    <citation type="journal article" date="2015" name="PLoS ONE">
        <title>Diverse Virulent Pneumophages Infect Streptococcus mitis.</title>
        <authorList>
            <person name="Ouennane S."/>
            <person name="Leprohon P."/>
            <person name="Moineau S."/>
        </authorList>
    </citation>
    <scope>NUCLEOTIDE SEQUENCE [LARGE SCALE GENOMIC DNA]</scope>
</reference>